<evidence type="ECO:0000259" key="1">
    <source>
        <dbReference type="Pfam" id="PF16050"/>
    </source>
</evidence>
<dbReference type="PANTHER" id="PTHR12466:SF8">
    <property type="entry name" value="PARAFIBROMIN"/>
    <property type="match status" value="1"/>
</dbReference>
<dbReference type="PANTHER" id="PTHR12466">
    <property type="entry name" value="CDC73 DOMAIN PROTEIN"/>
    <property type="match status" value="1"/>
</dbReference>
<dbReference type="STRING" id="4232.A0A251T5S7"/>
<dbReference type="AlphaFoldDB" id="A0A251T5S7"/>
<reference evidence="2 4" key="1">
    <citation type="journal article" date="2017" name="Nature">
        <title>The sunflower genome provides insights into oil metabolism, flowering and Asterid evolution.</title>
        <authorList>
            <person name="Badouin H."/>
            <person name="Gouzy J."/>
            <person name="Grassa C.J."/>
            <person name="Murat F."/>
            <person name="Staton S.E."/>
            <person name="Cottret L."/>
            <person name="Lelandais-Briere C."/>
            <person name="Owens G.L."/>
            <person name="Carrere S."/>
            <person name="Mayjonade B."/>
            <person name="Legrand L."/>
            <person name="Gill N."/>
            <person name="Kane N.C."/>
            <person name="Bowers J.E."/>
            <person name="Hubner S."/>
            <person name="Bellec A."/>
            <person name="Berard A."/>
            <person name="Berges H."/>
            <person name="Blanchet N."/>
            <person name="Boniface M.C."/>
            <person name="Brunel D."/>
            <person name="Catrice O."/>
            <person name="Chaidir N."/>
            <person name="Claudel C."/>
            <person name="Donnadieu C."/>
            <person name="Faraut T."/>
            <person name="Fievet G."/>
            <person name="Helmstetter N."/>
            <person name="King M."/>
            <person name="Knapp S.J."/>
            <person name="Lai Z."/>
            <person name="Le Paslier M.C."/>
            <person name="Lippi Y."/>
            <person name="Lorenzon L."/>
            <person name="Mandel J.R."/>
            <person name="Marage G."/>
            <person name="Marchand G."/>
            <person name="Marquand E."/>
            <person name="Bret-Mestries E."/>
            <person name="Morien E."/>
            <person name="Nambeesan S."/>
            <person name="Nguyen T."/>
            <person name="Pegot-Espagnet P."/>
            <person name="Pouilly N."/>
            <person name="Raftis F."/>
            <person name="Sallet E."/>
            <person name="Schiex T."/>
            <person name="Thomas J."/>
            <person name="Vandecasteele C."/>
            <person name="Vares D."/>
            <person name="Vear F."/>
            <person name="Vautrin S."/>
            <person name="Crespi M."/>
            <person name="Mangin B."/>
            <person name="Burke J.M."/>
            <person name="Salse J."/>
            <person name="Munos S."/>
            <person name="Vincourt P."/>
            <person name="Rieseberg L.H."/>
            <person name="Langlade N.B."/>
        </authorList>
    </citation>
    <scope>NUCLEOTIDE SEQUENCE [LARGE SCALE GENOMIC DNA]</scope>
    <source>
        <strain evidence="4">cv. SF193</strain>
        <tissue evidence="2">Leaves</tissue>
    </source>
</reference>
<dbReference type="Gramene" id="mRNA:HanXRQr2_Chr06g0247371">
    <property type="protein sequence ID" value="CDS:HanXRQr2_Chr06g0247371.1"/>
    <property type="gene ID" value="HanXRQr2_Chr06g0247371"/>
</dbReference>
<dbReference type="InterPro" id="IPR007852">
    <property type="entry name" value="Cdc73/Parafibromin"/>
</dbReference>
<name>A0A251T5S7_HELAN</name>
<evidence type="ECO:0000313" key="2">
    <source>
        <dbReference type="EMBL" id="KAF5801371.1"/>
    </source>
</evidence>
<dbReference type="Pfam" id="PF16050">
    <property type="entry name" value="CDC73_N"/>
    <property type="match status" value="1"/>
</dbReference>
<dbReference type="EMBL" id="CM007901">
    <property type="protein sequence ID" value="OTG06143.1"/>
    <property type="molecule type" value="Genomic_DNA"/>
</dbReference>
<protein>
    <submittedName>
        <fullName evidence="2">Cdc73/Parafibromin, Paf1 complex subunit Cdc73 domain-containing protein</fullName>
    </submittedName>
    <submittedName>
        <fullName evidence="3">Putative cdc73/Parafibromin, Paf1 complex subunit Cdc73 domain protein</fullName>
    </submittedName>
</protein>
<keyword evidence="4" id="KW-1185">Reference proteome</keyword>
<dbReference type="EMBL" id="MNCJ02000321">
    <property type="protein sequence ID" value="KAF5801371.1"/>
    <property type="molecule type" value="Genomic_DNA"/>
</dbReference>
<dbReference type="GO" id="GO:0016593">
    <property type="term" value="C:Cdc73/Paf1 complex"/>
    <property type="evidence" value="ECO:0007669"/>
    <property type="project" value="InterPro"/>
</dbReference>
<dbReference type="Proteomes" id="UP000215914">
    <property type="component" value="Chromosome 12"/>
</dbReference>
<sequence length="158" mass="18480">MDPLTTLREMTIQNKLYQINRFNSILSFPCTIETAYRSKQGNLCTLETLVYFITNLHIKHHDYIRNPGTQGLCRIPAVTLLDRKPLIEYLHGQISNTDAIEFHDYCVNNLHIYPNLNLSPVDDVKFDNLESRVRAQDKNPIESCTESFWKIGCLYRRM</sequence>
<evidence type="ECO:0000313" key="3">
    <source>
        <dbReference type="EMBL" id="OTG06143.1"/>
    </source>
</evidence>
<evidence type="ECO:0000313" key="4">
    <source>
        <dbReference type="Proteomes" id="UP000215914"/>
    </source>
</evidence>
<proteinExistence type="predicted"/>
<gene>
    <name evidence="3" type="ORF">HannXRQ_Chr12g0381471</name>
    <name evidence="2" type="ORF">HanXRQr2_Chr06g0247371</name>
</gene>
<feature type="domain" description="Paf1 complex subunit Cdc73 N-terminal" evidence="1">
    <location>
        <begin position="2"/>
        <end position="101"/>
    </location>
</feature>
<dbReference type="InParanoid" id="A0A251T5S7"/>
<organism evidence="3 4">
    <name type="scientific">Helianthus annuus</name>
    <name type="common">Common sunflower</name>
    <dbReference type="NCBI Taxonomy" id="4232"/>
    <lineage>
        <taxon>Eukaryota</taxon>
        <taxon>Viridiplantae</taxon>
        <taxon>Streptophyta</taxon>
        <taxon>Embryophyta</taxon>
        <taxon>Tracheophyta</taxon>
        <taxon>Spermatophyta</taxon>
        <taxon>Magnoliopsida</taxon>
        <taxon>eudicotyledons</taxon>
        <taxon>Gunneridae</taxon>
        <taxon>Pentapetalae</taxon>
        <taxon>asterids</taxon>
        <taxon>campanulids</taxon>
        <taxon>Asterales</taxon>
        <taxon>Asteraceae</taxon>
        <taxon>Asteroideae</taxon>
        <taxon>Heliantheae alliance</taxon>
        <taxon>Heliantheae</taxon>
        <taxon>Helianthus</taxon>
    </lineage>
</organism>
<reference evidence="2" key="3">
    <citation type="submission" date="2020-06" db="EMBL/GenBank/DDBJ databases">
        <title>Helianthus annuus Genome sequencing and assembly Release 2.</title>
        <authorList>
            <person name="Gouzy J."/>
            <person name="Langlade N."/>
            <person name="Munos S."/>
        </authorList>
    </citation>
    <scope>NUCLEOTIDE SEQUENCE</scope>
    <source>
        <tissue evidence="2">Leaves</tissue>
    </source>
</reference>
<dbReference type="InterPro" id="IPR032041">
    <property type="entry name" value="Cdc73_N"/>
</dbReference>
<reference evidence="3" key="2">
    <citation type="submission" date="2017-02" db="EMBL/GenBank/DDBJ databases">
        <title>Sunflower complete genome.</title>
        <authorList>
            <person name="Langlade N."/>
            <person name="Munos S."/>
        </authorList>
    </citation>
    <scope>NUCLEOTIDE SEQUENCE [LARGE SCALE GENOMIC DNA]</scope>
    <source>
        <tissue evidence="3">Leaves</tissue>
    </source>
</reference>
<accession>A0A251T5S7</accession>
<dbReference type="GO" id="GO:0006368">
    <property type="term" value="P:transcription elongation by RNA polymerase II"/>
    <property type="evidence" value="ECO:0007669"/>
    <property type="project" value="InterPro"/>
</dbReference>